<evidence type="ECO:0000256" key="1">
    <source>
        <dbReference type="ARBA" id="ARBA00004651"/>
    </source>
</evidence>
<comment type="caution">
    <text evidence="8">The sequence shown here is derived from an EMBL/GenBank/DDBJ whole genome shotgun (WGS) entry which is preliminary data.</text>
</comment>
<evidence type="ECO:0000259" key="6">
    <source>
        <dbReference type="PROSITE" id="PS50893"/>
    </source>
</evidence>
<dbReference type="Proteomes" id="UP001500416">
    <property type="component" value="Unassembled WGS sequence"/>
</dbReference>
<sequence>MGVVLGLGLVEGVAEALLPWAIGRVLDAAVVGVGVVAAVGVLVGLVVVAVVGSVGRYALAARLRIRVACSLKLRVGLGATGGRVSAGDLATSVTTDTDDIGDYPNALARVVAAGVSLVVVAVYLLAGSPLLGVVVLVGVPVVMWVTTKVAEPLEDRQREHRGLLGRLGDLGSDIALGLRVLRGIGAERAFRDRYRDVSRRTRAAGVAVAHTQAALEAAKLLLPGVFLVVVTWLGARLAVGGAITAGELVAFFAAAAFLVEPLSSVAGFVSTRSEAVVAADNVVRALDVPQQVEGGRAPVGGDLVDGELVAPQGVFTAVVTGDAAGCAARLAGVVPGEATLGGAPLHELDARLLRRVVALHDDPALFSGTVREAVDPWLTSPDDAVAAALRTAVADDVVAALPEGLDTEVGADARTLSGGQRQRLALARAVLGNPEHLLLVDPTGALDTATEIEVARRLKEARRGRSTVVFTTSPAFLEVADRVVLLTDGTAVSGSHDTLVAANDAYRLLVTRGTA</sequence>
<dbReference type="InterPro" id="IPR039421">
    <property type="entry name" value="Type_1_exporter"/>
</dbReference>
<dbReference type="Pfam" id="PF00005">
    <property type="entry name" value="ABC_tran"/>
    <property type="match status" value="1"/>
</dbReference>
<dbReference type="InterPro" id="IPR027417">
    <property type="entry name" value="P-loop_NTPase"/>
</dbReference>
<reference evidence="8 9" key="1">
    <citation type="journal article" date="2019" name="Int. J. Syst. Evol. Microbiol.">
        <title>The Global Catalogue of Microorganisms (GCM) 10K type strain sequencing project: providing services to taxonomists for standard genome sequencing and annotation.</title>
        <authorList>
            <consortium name="The Broad Institute Genomics Platform"/>
            <consortium name="The Broad Institute Genome Sequencing Center for Infectious Disease"/>
            <person name="Wu L."/>
            <person name="Ma J."/>
        </authorList>
    </citation>
    <scope>NUCLEOTIDE SEQUENCE [LARGE SCALE GENOMIC DNA]</scope>
    <source>
        <strain evidence="8 9">JCM 3380</strain>
    </source>
</reference>
<dbReference type="Pfam" id="PF00664">
    <property type="entry name" value="ABC_membrane"/>
    <property type="match status" value="1"/>
</dbReference>
<dbReference type="PANTHER" id="PTHR43394">
    <property type="entry name" value="ATP-DEPENDENT PERMEASE MDL1, MITOCHONDRIAL"/>
    <property type="match status" value="1"/>
</dbReference>
<dbReference type="PANTHER" id="PTHR43394:SF1">
    <property type="entry name" value="ATP-BINDING CASSETTE SUB-FAMILY B MEMBER 10, MITOCHONDRIAL"/>
    <property type="match status" value="1"/>
</dbReference>
<evidence type="ECO:0000256" key="2">
    <source>
        <dbReference type="ARBA" id="ARBA00022692"/>
    </source>
</evidence>
<dbReference type="Gene3D" id="1.20.1560.10">
    <property type="entry name" value="ABC transporter type 1, transmembrane domain"/>
    <property type="match status" value="1"/>
</dbReference>
<dbReference type="GO" id="GO:0005524">
    <property type="term" value="F:ATP binding"/>
    <property type="evidence" value="ECO:0007669"/>
    <property type="project" value="UniProtKB-KW"/>
</dbReference>
<evidence type="ECO:0000259" key="7">
    <source>
        <dbReference type="PROSITE" id="PS50929"/>
    </source>
</evidence>
<name>A0ABN0UDF6_9PSEU</name>
<evidence type="ECO:0000313" key="8">
    <source>
        <dbReference type="EMBL" id="GAA0246913.1"/>
    </source>
</evidence>
<accession>A0ABN0UDF6</accession>
<evidence type="ECO:0000256" key="3">
    <source>
        <dbReference type="ARBA" id="ARBA00022989"/>
    </source>
</evidence>
<dbReference type="PROSITE" id="PS00211">
    <property type="entry name" value="ABC_TRANSPORTER_1"/>
    <property type="match status" value="1"/>
</dbReference>
<proteinExistence type="predicted"/>
<comment type="subcellular location">
    <subcellularLocation>
        <location evidence="1">Cell membrane</location>
        <topology evidence="1">Multi-pass membrane protein</topology>
    </subcellularLocation>
</comment>
<feature type="domain" description="ABC transmembrane type-1" evidence="7">
    <location>
        <begin position="3"/>
        <end position="274"/>
    </location>
</feature>
<dbReference type="Gene3D" id="3.40.50.300">
    <property type="entry name" value="P-loop containing nucleotide triphosphate hydrolases"/>
    <property type="match status" value="1"/>
</dbReference>
<feature type="domain" description="ABC transporter" evidence="6">
    <location>
        <begin position="283"/>
        <end position="513"/>
    </location>
</feature>
<evidence type="ECO:0000313" key="9">
    <source>
        <dbReference type="Proteomes" id="UP001500416"/>
    </source>
</evidence>
<organism evidence="8 9">
    <name type="scientific">Saccharothrix mutabilis subsp. mutabilis</name>
    <dbReference type="NCBI Taxonomy" id="66855"/>
    <lineage>
        <taxon>Bacteria</taxon>
        <taxon>Bacillati</taxon>
        <taxon>Actinomycetota</taxon>
        <taxon>Actinomycetes</taxon>
        <taxon>Pseudonocardiales</taxon>
        <taxon>Pseudonocardiaceae</taxon>
        <taxon>Saccharothrix</taxon>
    </lineage>
</organism>
<keyword evidence="4 5" id="KW-0472">Membrane</keyword>
<keyword evidence="9" id="KW-1185">Reference proteome</keyword>
<dbReference type="InterPro" id="IPR017871">
    <property type="entry name" value="ABC_transporter-like_CS"/>
</dbReference>
<keyword evidence="8" id="KW-0547">Nucleotide-binding</keyword>
<dbReference type="SUPFAM" id="SSF90123">
    <property type="entry name" value="ABC transporter transmembrane region"/>
    <property type="match status" value="1"/>
</dbReference>
<keyword evidence="3 5" id="KW-1133">Transmembrane helix</keyword>
<dbReference type="PROSITE" id="PS50893">
    <property type="entry name" value="ABC_TRANSPORTER_2"/>
    <property type="match status" value="1"/>
</dbReference>
<keyword evidence="2 5" id="KW-0812">Transmembrane</keyword>
<dbReference type="InterPro" id="IPR036640">
    <property type="entry name" value="ABC1_TM_sf"/>
</dbReference>
<dbReference type="PROSITE" id="PS50929">
    <property type="entry name" value="ABC_TM1F"/>
    <property type="match status" value="1"/>
</dbReference>
<protein>
    <submittedName>
        <fullName evidence="8">ABC transporter ATP-binding protein</fullName>
    </submittedName>
</protein>
<dbReference type="SUPFAM" id="SSF52540">
    <property type="entry name" value="P-loop containing nucleoside triphosphate hydrolases"/>
    <property type="match status" value="1"/>
</dbReference>
<dbReference type="InterPro" id="IPR011527">
    <property type="entry name" value="ABC1_TM_dom"/>
</dbReference>
<gene>
    <name evidence="8" type="ORF">GCM10010492_53140</name>
</gene>
<evidence type="ECO:0000256" key="5">
    <source>
        <dbReference type="SAM" id="Phobius"/>
    </source>
</evidence>
<evidence type="ECO:0000256" key="4">
    <source>
        <dbReference type="ARBA" id="ARBA00023136"/>
    </source>
</evidence>
<dbReference type="EMBL" id="BAAABU010000014">
    <property type="protein sequence ID" value="GAA0246913.1"/>
    <property type="molecule type" value="Genomic_DNA"/>
</dbReference>
<feature type="transmembrane region" description="Helical" evidence="5">
    <location>
        <begin position="30"/>
        <end position="54"/>
    </location>
</feature>
<keyword evidence="8" id="KW-0067">ATP-binding</keyword>
<dbReference type="InterPro" id="IPR003439">
    <property type="entry name" value="ABC_transporter-like_ATP-bd"/>
</dbReference>